<feature type="region of interest" description="Disordered" evidence="3">
    <location>
        <begin position="831"/>
        <end position="889"/>
    </location>
</feature>
<feature type="compositionally biased region" description="Basic and acidic residues" evidence="3">
    <location>
        <begin position="1430"/>
        <end position="1439"/>
    </location>
</feature>
<evidence type="ECO:0000313" key="7">
    <source>
        <dbReference type="Proteomes" id="UP001595453"/>
    </source>
</evidence>
<feature type="coiled-coil region" evidence="2">
    <location>
        <begin position="140"/>
        <end position="192"/>
    </location>
</feature>
<feature type="region of interest" description="Disordered" evidence="3">
    <location>
        <begin position="1284"/>
        <end position="1312"/>
    </location>
</feature>
<feature type="region of interest" description="Disordered" evidence="3">
    <location>
        <begin position="1396"/>
        <end position="1500"/>
    </location>
</feature>
<feature type="region of interest" description="Disordered" evidence="3">
    <location>
        <begin position="663"/>
        <end position="685"/>
    </location>
</feature>
<proteinExistence type="predicted"/>
<evidence type="ECO:0000256" key="5">
    <source>
        <dbReference type="SAM" id="SignalP"/>
    </source>
</evidence>
<feature type="region of interest" description="Disordered" evidence="3">
    <location>
        <begin position="1205"/>
        <end position="1238"/>
    </location>
</feature>
<evidence type="ECO:0000256" key="3">
    <source>
        <dbReference type="SAM" id="MobiDB-lite"/>
    </source>
</evidence>
<name>A0ABV7CN69_9GAMM</name>
<feature type="compositionally biased region" description="Acidic residues" evidence="3">
    <location>
        <begin position="784"/>
        <end position="805"/>
    </location>
</feature>
<organism evidence="6 7">
    <name type="scientific">Pseudoalteromonas fenneropenaei</name>
    <dbReference type="NCBI Taxonomy" id="1737459"/>
    <lineage>
        <taxon>Bacteria</taxon>
        <taxon>Pseudomonadati</taxon>
        <taxon>Pseudomonadota</taxon>
        <taxon>Gammaproteobacteria</taxon>
        <taxon>Alteromonadales</taxon>
        <taxon>Pseudoalteromonadaceae</taxon>
        <taxon>Pseudoalteromonas</taxon>
    </lineage>
</organism>
<keyword evidence="4" id="KW-1133">Transmembrane helix</keyword>
<feature type="compositionally biased region" description="Acidic residues" evidence="3">
    <location>
        <begin position="663"/>
        <end position="672"/>
    </location>
</feature>
<evidence type="ECO:0000256" key="2">
    <source>
        <dbReference type="SAM" id="Coils"/>
    </source>
</evidence>
<dbReference type="Proteomes" id="UP001595453">
    <property type="component" value="Unassembled WGS sequence"/>
</dbReference>
<feature type="region of interest" description="Disordered" evidence="3">
    <location>
        <begin position="1338"/>
        <end position="1369"/>
    </location>
</feature>
<dbReference type="InterPro" id="IPR020012">
    <property type="entry name" value="LysM_FimV"/>
</dbReference>
<dbReference type="EMBL" id="JBHRSD010000029">
    <property type="protein sequence ID" value="MFC3033967.1"/>
    <property type="molecule type" value="Genomic_DNA"/>
</dbReference>
<evidence type="ECO:0000256" key="1">
    <source>
        <dbReference type="PROSITE-ProRule" id="PRU00339"/>
    </source>
</evidence>
<evidence type="ECO:0000313" key="6">
    <source>
        <dbReference type="EMBL" id="MFC3033967.1"/>
    </source>
</evidence>
<feature type="compositionally biased region" description="Low complexity" evidence="3">
    <location>
        <begin position="1485"/>
        <end position="1496"/>
    </location>
</feature>
<feature type="compositionally biased region" description="Acidic residues" evidence="3">
    <location>
        <begin position="1441"/>
        <end position="1473"/>
    </location>
</feature>
<accession>A0ABV7CN69</accession>
<feature type="compositionally biased region" description="Acidic residues" evidence="3">
    <location>
        <begin position="834"/>
        <end position="876"/>
    </location>
</feature>
<feature type="region of interest" description="Disordered" evidence="3">
    <location>
        <begin position="982"/>
        <end position="1041"/>
    </location>
</feature>
<keyword evidence="4" id="KW-0812">Transmembrane</keyword>
<keyword evidence="4" id="KW-0472">Membrane</keyword>
<feature type="compositionally biased region" description="Acidic residues" evidence="3">
    <location>
        <begin position="734"/>
        <end position="755"/>
    </location>
</feature>
<feature type="region of interest" description="Disordered" evidence="3">
    <location>
        <begin position="767"/>
        <end position="805"/>
    </location>
</feature>
<feature type="compositionally biased region" description="Acidic residues" evidence="3">
    <location>
        <begin position="998"/>
        <end position="1009"/>
    </location>
</feature>
<keyword evidence="5" id="KW-0732">Signal</keyword>
<evidence type="ECO:0000256" key="4">
    <source>
        <dbReference type="SAM" id="Phobius"/>
    </source>
</evidence>
<feature type="region of interest" description="Disordered" evidence="3">
    <location>
        <begin position="716"/>
        <end position="755"/>
    </location>
</feature>
<keyword evidence="1" id="KW-0802">TPR repeat</keyword>
<dbReference type="RefSeq" id="WP_377126352.1">
    <property type="nucleotide sequence ID" value="NZ_JBHRSD010000029.1"/>
</dbReference>
<feature type="compositionally biased region" description="Polar residues" evidence="3">
    <location>
        <begin position="1071"/>
        <end position="1085"/>
    </location>
</feature>
<feature type="region of interest" description="Disordered" evidence="3">
    <location>
        <begin position="915"/>
        <end position="952"/>
    </location>
</feature>
<feature type="compositionally biased region" description="Acidic residues" evidence="3">
    <location>
        <begin position="767"/>
        <end position="776"/>
    </location>
</feature>
<keyword evidence="2" id="KW-0175">Coiled coil</keyword>
<comment type="caution">
    <text evidence="6">The sequence shown here is derived from an EMBL/GenBank/DDBJ whole genome shotgun (WGS) entry which is preliminary data.</text>
</comment>
<keyword evidence="7" id="KW-1185">Reference proteome</keyword>
<feature type="region of interest" description="Disordered" evidence="3">
    <location>
        <begin position="1067"/>
        <end position="1101"/>
    </location>
</feature>
<protein>
    <submittedName>
        <fullName evidence="6">FimV/HubP family polar landmark protein</fullName>
    </submittedName>
</protein>
<sequence length="1674" mass="182511">MRGLALFCILASALLVTPGHAQEGTPLKGPKGVDYGMQGRAVGPIKPTDTLWRIAAKVRPDESVTIYQVMVALYEKNPDSFLDQNLNHMRSGAYLQIPSMGEIRQINPNLARQRSEQDDELWEMKKNGMLDNATIEQAKKKVTQARKVDVEEAKQELESAIKDIRIEQDARLVELQNQFKNSVKSVEEILEENGKLKKHLGSISKELETVRKQLGEDSEIQKQLKEVIDLQNELIAQQEAKKKQGTELGLDLTSPLAIALLATIPGLLAITGLVLFLRKRKAKNAVADDDDEFLPQSPRKADPDPLDLGPAAAGAASVGAVAGAAMAASAEPSVQLDDDMLPDDDIMFDDLDEDAFEEGSNTLNQDELNSLLGDDISFDDDADIDTSTDILGDDGDLDDFLQQNFDEEHENEIDLDLDAGPDNSGDILSADDIDDLFNELAAEDDALDIGDDNTLDVSDDALAALSEELATDVHNDVDIDAILDDAADDEGEFDLDNIDSLLDEVAATKESVDEGNAIATELEDEADIDALLDGVQDESELTPTNLDDDNFDLEDIDALLNSAADEQHAEVTDEALAALREDALPELIEEDDSLDDLDLDDLDSLLEPESEELTAEDEALQQEVAVADDKALPELIEEDDSLDESLDELDLDDLDSLLEPESDELIAEDEAPQQDAALTEADEEALPKLVEEDDSLDESLDELDLDDLDSLLEPESEELKAEDEAPQQEAALTEADDEALPELVEEDDSLDDLDLDDLDSLLEPESDELIAEDEAPQQEAALTEADDEALPELVEEDDSLDDLDLDDLDSLLEPESDELTAEDEAPQLEAALTEADDEALPELIEEDDSLDDLDLDDLDSLLEPESEELTAEDEAPQQEAALTEADEEALPELVEEDDALDDLDLDDLDSLLEPESEELKAKDEAPQQEAALTEADDEALPELLEEDDSLDDLDLEDLDSLLEPDTDELDNDEDISALLEAAEDELSNTDELSPVLSEDSELNDDDEALISEIDALLSGEELSKDEFGSEELGGDEDEDETREALGFDPLAEGEDQDLVDGSELLAELDALQQTASVPDTSSDASSEGLPSEKSSEEQLSEELNAQEFDEHFVDSSEPEEEFDSAGLKSVEELLNELQQQEEELPVAPAWDDPLDADVAEQEIDLGDDPLVEDIDLLQEEERIEDAVTPSKELDDYPELELAAEESFNLDDLDERVADDTTLPEEPTLGELVDVDEGEEPTLDLHEFDLDNETPAALETSAEALEDDLLADLDSDEFADEVLLAEEETDTEEEAPVAEPKSEDDEFAIADSQLEETSAEALEDDLLAALDSDEFADEVLLAEEDTDTEEEAPVAESESEDDEFAIADSQLEETSAEALEDDLLAALDSDEFSDDALIMDEDDLAEAEFALEDDFADELSEVEGAAPASEPAEKVSKSPEDFLADLDAALEQDGAEFEWEADDATQEEEHEDTPDSTATAHNGTDAPVTEPAATEPAKQPDVALDINEAAIDEEFMADFSQTDFDALLNELAEPEVVLDADADEFAVDFDALLADEDLPSKAELASNTPEIASEAFLDIESLLEQSDEAELDHEPYDAVNMDVGLGDFEEFLAGDNPVDVDAEDGGFSAKLDLARAYLEIGDLEAAMESLQAVINDGPQHIQAEAQTLMEQIKPS</sequence>
<feature type="signal peptide" evidence="5">
    <location>
        <begin position="1"/>
        <end position="21"/>
    </location>
</feature>
<reference evidence="7" key="1">
    <citation type="journal article" date="2019" name="Int. J. Syst. Evol. Microbiol.">
        <title>The Global Catalogue of Microorganisms (GCM) 10K type strain sequencing project: providing services to taxonomists for standard genome sequencing and annotation.</title>
        <authorList>
            <consortium name="The Broad Institute Genomics Platform"/>
            <consortium name="The Broad Institute Genome Sequencing Center for Infectious Disease"/>
            <person name="Wu L."/>
            <person name="Ma J."/>
        </authorList>
    </citation>
    <scope>NUCLEOTIDE SEQUENCE [LARGE SCALE GENOMIC DNA]</scope>
    <source>
        <strain evidence="7">KCTC 42730</strain>
    </source>
</reference>
<dbReference type="NCBIfam" id="TIGR03505">
    <property type="entry name" value="FimV_core"/>
    <property type="match status" value="1"/>
</dbReference>
<feature type="compositionally biased region" description="Acidic residues" evidence="3">
    <location>
        <begin position="1396"/>
        <end position="1420"/>
    </location>
</feature>
<dbReference type="InterPro" id="IPR019734">
    <property type="entry name" value="TPR_rpt"/>
</dbReference>
<feature type="repeat" description="TPR" evidence="1">
    <location>
        <begin position="1626"/>
        <end position="1659"/>
    </location>
</feature>
<gene>
    <name evidence="6" type="ORF">ACFOEE_15725</name>
</gene>
<feature type="compositionally biased region" description="Acidic residues" evidence="3">
    <location>
        <begin position="934"/>
        <end position="952"/>
    </location>
</feature>
<feature type="transmembrane region" description="Helical" evidence="4">
    <location>
        <begin position="256"/>
        <end position="277"/>
    </location>
</feature>
<feature type="chain" id="PRO_5046633989" evidence="5">
    <location>
        <begin position="22"/>
        <end position="1674"/>
    </location>
</feature>
<feature type="region of interest" description="Disordered" evidence="3">
    <location>
        <begin position="288"/>
        <end position="311"/>
    </location>
</feature>
<feature type="compositionally biased region" description="Acidic residues" evidence="3">
    <location>
        <begin position="1028"/>
        <end position="1041"/>
    </location>
</feature>
<dbReference type="PROSITE" id="PS50005">
    <property type="entry name" value="TPR"/>
    <property type="match status" value="1"/>
</dbReference>